<dbReference type="EMBL" id="CP002869">
    <property type="protein sequence ID" value="AEI44632.1"/>
    <property type="molecule type" value="Genomic_DNA"/>
</dbReference>
<evidence type="ECO:0000313" key="3">
    <source>
        <dbReference type="Proteomes" id="UP000006620"/>
    </source>
</evidence>
<organism evidence="2 3">
    <name type="scientific">Paenibacillus mucilaginosus (strain KNP414)</name>
    <dbReference type="NCBI Taxonomy" id="1036673"/>
    <lineage>
        <taxon>Bacteria</taxon>
        <taxon>Bacillati</taxon>
        <taxon>Bacillota</taxon>
        <taxon>Bacilli</taxon>
        <taxon>Bacillales</taxon>
        <taxon>Paenibacillaceae</taxon>
        <taxon>Paenibacillus</taxon>
    </lineage>
</organism>
<protein>
    <submittedName>
        <fullName evidence="2">Uncharacterized protein</fullName>
    </submittedName>
</protein>
<evidence type="ECO:0000313" key="2">
    <source>
        <dbReference type="EMBL" id="AEI44632.1"/>
    </source>
</evidence>
<name>F8FGH2_PAEMK</name>
<gene>
    <name evidence="2" type="ordered locus">KNP414_06108</name>
</gene>
<dbReference type="KEGG" id="pms:KNP414_06108"/>
<reference evidence="3" key="1">
    <citation type="submission" date="2011-06" db="EMBL/GenBank/DDBJ databases">
        <title>Complete genome sequence of Paenibacillus mucilaginosus KNP414.</title>
        <authorList>
            <person name="Wang J."/>
            <person name="Hu S."/>
            <person name="Hu X."/>
            <person name="Zhang B."/>
            <person name="Dong D."/>
            <person name="Zhang S."/>
            <person name="Zhao K."/>
            <person name="Wu D."/>
        </authorList>
    </citation>
    <scope>NUCLEOTIDE SEQUENCE [LARGE SCALE GENOMIC DNA]</scope>
    <source>
        <strain evidence="3">KNP414</strain>
    </source>
</reference>
<sequence length="55" mass="5872">MTGESLCHNGGFPPRGGDRNVPPADNEQHVLVCLEKEGLGRRAGLNAPGDRNHPQ</sequence>
<proteinExistence type="predicted"/>
<accession>F8FGH2</accession>
<reference evidence="2 3" key="2">
    <citation type="journal article" date="2013" name="Genome Announc.">
        <title>Genome Sequence of Growth-Improving Paenibacillus mucilaginosus Strain KNP414.</title>
        <authorList>
            <person name="Lu J.J."/>
            <person name="Wang J.F."/>
            <person name="Hu X.F."/>
        </authorList>
    </citation>
    <scope>NUCLEOTIDE SEQUENCE [LARGE SCALE GENOMIC DNA]</scope>
    <source>
        <strain evidence="2 3">KNP414</strain>
    </source>
</reference>
<evidence type="ECO:0000256" key="1">
    <source>
        <dbReference type="SAM" id="MobiDB-lite"/>
    </source>
</evidence>
<feature type="region of interest" description="Disordered" evidence="1">
    <location>
        <begin position="1"/>
        <end position="28"/>
    </location>
</feature>
<dbReference type="AlphaFoldDB" id="F8FGH2"/>
<dbReference type="HOGENOM" id="CLU_3027987_0_0_9"/>
<dbReference type="PATRIC" id="fig|1036673.3.peg.5675"/>
<dbReference type="Proteomes" id="UP000006620">
    <property type="component" value="Chromosome"/>
</dbReference>